<keyword evidence="1 3" id="KW-0808">Transferase</keyword>
<dbReference type="PANTHER" id="PTHR45670:SF1">
    <property type="entry name" value="E3 UBIQUITIN-PROTEIN LIGASE HECTD1"/>
    <property type="match status" value="1"/>
</dbReference>
<dbReference type="InterPro" id="IPR000569">
    <property type="entry name" value="HECT_dom"/>
</dbReference>
<dbReference type="EC" id="2.3.2.26" evidence="3"/>
<keyword evidence="2 3" id="KW-0833">Ubl conjugation pathway</keyword>
<comment type="function">
    <text evidence="3">E3 ubiquitin-protein ligase which accepts ubiquitin from an E2 ubiquitin-conjugating enzyme in the form of a thioester and then directly transfers the ubiquitin to targeted substrates.</text>
</comment>
<evidence type="ECO:0000313" key="5">
    <source>
        <dbReference type="EMBL" id="VDM66131.1"/>
    </source>
</evidence>
<dbReference type="Gene3D" id="3.90.1750.10">
    <property type="entry name" value="Hect, E3 ligase catalytic domains"/>
    <property type="match status" value="1"/>
</dbReference>
<comment type="catalytic activity">
    <reaction evidence="3">
        <text>S-ubiquitinyl-[E2 ubiquitin-conjugating enzyme]-L-cysteine + [acceptor protein]-L-lysine = [E2 ubiquitin-conjugating enzyme]-L-cysteine + N(6)-ubiquitinyl-[acceptor protein]-L-lysine.</text>
        <dbReference type="EC" id="2.3.2.26"/>
    </reaction>
</comment>
<dbReference type="GO" id="GO:0016607">
    <property type="term" value="C:nuclear speck"/>
    <property type="evidence" value="ECO:0007669"/>
    <property type="project" value="TreeGrafter"/>
</dbReference>
<dbReference type="AlphaFoldDB" id="A0A3P7HYH6"/>
<dbReference type="InterPro" id="IPR035983">
    <property type="entry name" value="Hect_E3_ubiquitin_ligase"/>
</dbReference>
<evidence type="ECO:0000256" key="1">
    <source>
        <dbReference type="ARBA" id="ARBA00022679"/>
    </source>
</evidence>
<feature type="domain" description="HECT" evidence="4">
    <location>
        <begin position="372"/>
        <end position="518"/>
    </location>
</feature>
<dbReference type="InterPro" id="IPR045322">
    <property type="entry name" value="HECTD1/TRIP12-like"/>
</dbReference>
<accession>A0A3P7HYH6</accession>
<gene>
    <name evidence="5" type="ORF">SVUK_LOCUS1129</name>
</gene>
<comment type="pathway">
    <text evidence="3">Protein modification; protein ubiquitination.</text>
</comment>
<dbReference type="Proteomes" id="UP000270094">
    <property type="component" value="Unassembled WGS sequence"/>
</dbReference>
<dbReference type="EMBL" id="UYYB01002107">
    <property type="protein sequence ID" value="VDM66131.1"/>
    <property type="molecule type" value="Genomic_DNA"/>
</dbReference>
<dbReference type="GO" id="GO:0070534">
    <property type="term" value="P:protein K63-linked ubiquitination"/>
    <property type="evidence" value="ECO:0007669"/>
    <property type="project" value="TreeGrafter"/>
</dbReference>
<dbReference type="OrthoDB" id="271273at2759"/>
<proteinExistence type="inferred from homology"/>
<dbReference type="Pfam" id="PF00632">
    <property type="entry name" value="HECT"/>
    <property type="match status" value="1"/>
</dbReference>
<reference evidence="5 6" key="1">
    <citation type="submission" date="2018-11" db="EMBL/GenBank/DDBJ databases">
        <authorList>
            <consortium name="Pathogen Informatics"/>
        </authorList>
    </citation>
    <scope>NUCLEOTIDE SEQUENCE [LARGE SCALE GENOMIC DNA]</scope>
</reference>
<dbReference type="PANTHER" id="PTHR45670">
    <property type="entry name" value="E3 UBIQUITIN-PROTEIN LIGASE TRIP12"/>
    <property type="match status" value="1"/>
</dbReference>
<evidence type="ECO:0000256" key="2">
    <source>
        <dbReference type="ARBA" id="ARBA00022786"/>
    </source>
</evidence>
<keyword evidence="6" id="KW-1185">Reference proteome</keyword>
<organism evidence="5 6">
    <name type="scientific">Strongylus vulgaris</name>
    <name type="common">Blood worm</name>
    <dbReference type="NCBI Taxonomy" id="40348"/>
    <lineage>
        <taxon>Eukaryota</taxon>
        <taxon>Metazoa</taxon>
        <taxon>Ecdysozoa</taxon>
        <taxon>Nematoda</taxon>
        <taxon>Chromadorea</taxon>
        <taxon>Rhabditida</taxon>
        <taxon>Rhabditina</taxon>
        <taxon>Rhabditomorpha</taxon>
        <taxon>Strongyloidea</taxon>
        <taxon>Strongylidae</taxon>
        <taxon>Strongylus</taxon>
    </lineage>
</organism>
<evidence type="ECO:0000313" key="6">
    <source>
        <dbReference type="Proteomes" id="UP000270094"/>
    </source>
</evidence>
<evidence type="ECO:0000259" key="4">
    <source>
        <dbReference type="Pfam" id="PF00632"/>
    </source>
</evidence>
<dbReference type="GO" id="GO:0043161">
    <property type="term" value="P:proteasome-mediated ubiquitin-dependent protein catabolic process"/>
    <property type="evidence" value="ECO:0007669"/>
    <property type="project" value="TreeGrafter"/>
</dbReference>
<evidence type="ECO:0000256" key="3">
    <source>
        <dbReference type="RuleBase" id="RU369009"/>
    </source>
</evidence>
<name>A0A3P7HYH6_STRVU</name>
<protein>
    <recommendedName>
        <fullName evidence="3">E3 ubiquitin-protein ligase</fullName>
        <ecNumber evidence="3">2.3.2.26</ecNumber>
    </recommendedName>
</protein>
<sequence>MRSFASKLLKALIPAFDPRPGRTNVNQTQDVELPAVVPDPAQSKPATVSVGAITRLTFFPCKFQFKIGQLNLAIRLIHLRANVTLEMAADDHSLFYYVQSLVGAIDWGTVSQAVFICLHLNQLFEEMRAQPSCMGTNIHFDLRGCIPTVLIGLLSRIGERFPDAQLSPQVFISDKLTQKLTQVWFFDNIGILSDALVVAARAMPDWCERLIYTYPCLFSAETKNMYMQATAFGVSRTIVWLQSRRDAALDRARGAAQSATSSASRPHDRYQEYRVGRLKHERIKVTRSEEHLLEQAIRVMKFHADRKAVLEIEYVGEEGTGLGPTLEFYALVIFLVVSLHHDTILNTLLICSFYVRRAGGLFPAPLPPHTDEVRRASEMFRVLGIFMAKVSSFDYLYLTSSILGSFVGEPSLDRILSLDDFEEVHPVKGWLIVDLLQSRGFLKELRALAQRKRAIENEPMLDREAKRRKIDELKLCIHGTRCRLVEGGADMDVTMDNVELYVQKCADFYLNTGIVNQVCCHA</sequence>
<dbReference type="GO" id="GO:0061630">
    <property type="term" value="F:ubiquitin protein ligase activity"/>
    <property type="evidence" value="ECO:0007669"/>
    <property type="project" value="UniProtKB-UniRule"/>
</dbReference>
<comment type="similarity">
    <text evidence="3">Belongs to the UPL family. K-HECT subfamily.</text>
</comment>
<dbReference type="SUPFAM" id="SSF56204">
    <property type="entry name" value="Hect, E3 ligase catalytic domain"/>
    <property type="match status" value="1"/>
</dbReference>
<dbReference type="UniPathway" id="UPA00143"/>